<evidence type="ECO:0000256" key="9">
    <source>
        <dbReference type="SAM" id="Coils"/>
    </source>
</evidence>
<dbReference type="PANTHER" id="PTHR10015">
    <property type="entry name" value="HEAT SHOCK TRANSCRIPTION FACTOR"/>
    <property type="match status" value="1"/>
</dbReference>
<feature type="domain" description="HSF-type DNA-binding" evidence="11">
    <location>
        <begin position="55"/>
        <end position="79"/>
    </location>
</feature>
<dbReference type="Gene3D" id="1.10.10.10">
    <property type="entry name" value="Winged helix-like DNA-binding domain superfamily/Winged helix DNA-binding domain"/>
    <property type="match status" value="1"/>
</dbReference>
<dbReference type="AlphaFoldDB" id="A0A443N1N0"/>
<evidence type="ECO:0000256" key="6">
    <source>
        <dbReference type="ARBA" id="ARBA00023163"/>
    </source>
</evidence>
<dbReference type="GO" id="GO:0000978">
    <property type="term" value="F:RNA polymerase II cis-regulatory region sequence-specific DNA binding"/>
    <property type="evidence" value="ECO:0007669"/>
    <property type="project" value="TreeGrafter"/>
</dbReference>
<dbReference type="GO" id="GO:0005634">
    <property type="term" value="C:nucleus"/>
    <property type="evidence" value="ECO:0007669"/>
    <property type="project" value="UniProtKB-SubCell"/>
</dbReference>
<name>A0A443N1N0_9MAGN</name>
<evidence type="ECO:0000256" key="8">
    <source>
        <dbReference type="RuleBase" id="RU004020"/>
    </source>
</evidence>
<evidence type="ECO:0000256" key="4">
    <source>
        <dbReference type="ARBA" id="ARBA00023016"/>
    </source>
</evidence>
<dbReference type="GO" id="GO:0034605">
    <property type="term" value="P:cellular response to heat"/>
    <property type="evidence" value="ECO:0007669"/>
    <property type="project" value="TreeGrafter"/>
</dbReference>
<reference evidence="12 13" key="1">
    <citation type="journal article" date="2019" name="Nat. Plants">
        <title>Stout camphor tree genome fills gaps in understanding of flowering plant genome evolution.</title>
        <authorList>
            <person name="Chaw S.M."/>
            <person name="Liu Y.C."/>
            <person name="Wu Y.W."/>
            <person name="Wang H.Y."/>
            <person name="Lin C.I."/>
            <person name="Wu C.S."/>
            <person name="Ke H.M."/>
            <person name="Chang L.Y."/>
            <person name="Hsu C.Y."/>
            <person name="Yang H.T."/>
            <person name="Sudianto E."/>
            <person name="Hsu M.H."/>
            <person name="Wu K.P."/>
            <person name="Wang L.N."/>
            <person name="Leebens-Mack J.H."/>
            <person name="Tsai I.J."/>
        </authorList>
    </citation>
    <scope>NUCLEOTIDE SEQUENCE [LARGE SCALE GENOMIC DNA]</scope>
    <source>
        <strain evidence="13">cv. Chaw 1501</strain>
        <tissue evidence="12">Young leaves</tissue>
    </source>
</reference>
<feature type="region of interest" description="Disordered" evidence="10">
    <location>
        <begin position="191"/>
        <end position="216"/>
    </location>
</feature>
<evidence type="ECO:0000259" key="11">
    <source>
        <dbReference type="PROSITE" id="PS00434"/>
    </source>
</evidence>
<dbReference type="GO" id="GO:0003700">
    <property type="term" value="F:DNA-binding transcription factor activity"/>
    <property type="evidence" value="ECO:0007669"/>
    <property type="project" value="InterPro"/>
</dbReference>
<evidence type="ECO:0000256" key="7">
    <source>
        <dbReference type="ARBA" id="ARBA00023242"/>
    </source>
</evidence>
<evidence type="ECO:0000256" key="5">
    <source>
        <dbReference type="ARBA" id="ARBA00023125"/>
    </source>
</evidence>
<dbReference type="PANTHER" id="PTHR10015:SF332">
    <property type="entry name" value="HEAT STRESS TRANSCRIPTION FACTOR C-1"/>
    <property type="match status" value="1"/>
</dbReference>
<evidence type="ECO:0000313" key="13">
    <source>
        <dbReference type="Proteomes" id="UP000283530"/>
    </source>
</evidence>
<dbReference type="PRINTS" id="PR00056">
    <property type="entry name" value="HSFDOMAIN"/>
</dbReference>
<keyword evidence="3" id="KW-0805">Transcription regulation</keyword>
<dbReference type="FunFam" id="1.10.10.10:FF:000057">
    <property type="entry name" value="Heat shock transcription factor 1"/>
    <property type="match status" value="1"/>
</dbReference>
<evidence type="ECO:0000256" key="2">
    <source>
        <dbReference type="ARBA" id="ARBA00022553"/>
    </source>
</evidence>
<keyword evidence="6" id="KW-0804">Transcription</keyword>
<keyword evidence="9" id="KW-0175">Coiled coil</keyword>
<comment type="caution">
    <text evidence="12">The sequence shown here is derived from an EMBL/GenBank/DDBJ whole genome shotgun (WGS) entry which is preliminary data.</text>
</comment>
<keyword evidence="4 12" id="KW-0346">Stress response</keyword>
<dbReference type="STRING" id="337451.A0A443N1N0"/>
<keyword evidence="5" id="KW-0238">DNA-binding</keyword>
<dbReference type="InterPro" id="IPR036388">
    <property type="entry name" value="WH-like_DNA-bd_sf"/>
</dbReference>
<dbReference type="EMBL" id="QPKB01000001">
    <property type="protein sequence ID" value="RWR72438.1"/>
    <property type="molecule type" value="Genomic_DNA"/>
</dbReference>
<dbReference type="GO" id="GO:0006357">
    <property type="term" value="P:regulation of transcription by RNA polymerase II"/>
    <property type="evidence" value="ECO:0007669"/>
    <property type="project" value="TreeGrafter"/>
</dbReference>
<evidence type="ECO:0000256" key="10">
    <source>
        <dbReference type="SAM" id="MobiDB-lite"/>
    </source>
</evidence>
<dbReference type="InterPro" id="IPR036390">
    <property type="entry name" value="WH_DNA-bd_sf"/>
</dbReference>
<evidence type="ECO:0000256" key="1">
    <source>
        <dbReference type="ARBA" id="ARBA00004123"/>
    </source>
</evidence>
<gene>
    <name evidence="12" type="ORF">CKAN_00066100</name>
</gene>
<dbReference type="OrthoDB" id="60033at2759"/>
<organism evidence="12 13">
    <name type="scientific">Cinnamomum micranthum f. kanehirae</name>
    <dbReference type="NCBI Taxonomy" id="337451"/>
    <lineage>
        <taxon>Eukaryota</taxon>
        <taxon>Viridiplantae</taxon>
        <taxon>Streptophyta</taxon>
        <taxon>Embryophyta</taxon>
        <taxon>Tracheophyta</taxon>
        <taxon>Spermatophyta</taxon>
        <taxon>Magnoliopsida</taxon>
        <taxon>Magnoliidae</taxon>
        <taxon>Laurales</taxon>
        <taxon>Lauraceae</taxon>
        <taxon>Cinnamomum</taxon>
    </lineage>
</organism>
<feature type="coiled-coil region" evidence="9">
    <location>
        <begin position="127"/>
        <end position="154"/>
    </location>
</feature>
<keyword evidence="7" id="KW-0539">Nucleus</keyword>
<evidence type="ECO:0000256" key="3">
    <source>
        <dbReference type="ARBA" id="ARBA00023015"/>
    </source>
</evidence>
<accession>A0A443N1N0</accession>
<comment type="subcellular location">
    <subcellularLocation>
        <location evidence="1">Nucleus</location>
    </subcellularLocation>
</comment>
<dbReference type="PROSITE" id="PS00434">
    <property type="entry name" value="HSF_DOMAIN"/>
    <property type="match status" value="1"/>
</dbReference>
<comment type="similarity">
    <text evidence="8">Belongs to the HSF family.</text>
</comment>
<dbReference type="SMART" id="SM00415">
    <property type="entry name" value="HSF"/>
    <property type="match status" value="1"/>
</dbReference>
<dbReference type="Proteomes" id="UP000283530">
    <property type="component" value="Unassembled WGS sequence"/>
</dbReference>
<dbReference type="InterPro" id="IPR000232">
    <property type="entry name" value="HSF_DNA-bd"/>
</dbReference>
<protein>
    <submittedName>
        <fullName evidence="12">Putative Heat shock transcription factor C1</fullName>
    </submittedName>
</protein>
<proteinExistence type="inferred from homology"/>
<dbReference type="SUPFAM" id="SSF46785">
    <property type="entry name" value="Winged helix' DNA-binding domain"/>
    <property type="match status" value="1"/>
</dbReference>
<keyword evidence="13" id="KW-1185">Reference proteome</keyword>
<dbReference type="Pfam" id="PF00447">
    <property type="entry name" value="HSF_DNA-bind"/>
    <property type="match status" value="1"/>
</dbReference>
<keyword evidence="2" id="KW-0597">Phosphoprotein</keyword>
<sequence length="284" mass="32478">MMFYGMEEPNNSVAPFVLKTYQMVNDPSTDSLISWGPNNNSFIVFDPLDFSQRLLPTYFKHNNFSSFVRQLNTYGFRKVDPDKWEFANESFLRGQQHLLDNILRRKNQTHPTHHTLISKLEDEGEMEKATLSELAQLQQEQRGMEEEIQGMGQRLRATEKKPEKMMALLLKVMENPDVLSRKMVEKEARKRLGEKRRRLARISSPSSSYPSNTREEEDMAKINSVVNINMNPNPMVNMATATSTGMGIGTGDMNSNIGLPPDSLVPECYYNSEMTVLPAWGAFV</sequence>
<evidence type="ECO:0000313" key="12">
    <source>
        <dbReference type="EMBL" id="RWR72438.1"/>
    </source>
</evidence>